<evidence type="ECO:0000313" key="3">
    <source>
        <dbReference type="EMBL" id="SUZ94412.1"/>
    </source>
</evidence>
<keyword evidence="1" id="KW-0472">Membrane</keyword>
<feature type="domain" description="DUF58" evidence="2">
    <location>
        <begin position="183"/>
        <end position="338"/>
    </location>
</feature>
<reference evidence="3" key="1">
    <citation type="submission" date="2018-05" db="EMBL/GenBank/DDBJ databases">
        <authorList>
            <person name="Lanie J.A."/>
            <person name="Ng W.-L."/>
            <person name="Kazmierczak K.M."/>
            <person name="Andrzejewski T.M."/>
            <person name="Davidsen T.M."/>
            <person name="Wayne K.J."/>
            <person name="Tettelin H."/>
            <person name="Glass J.I."/>
            <person name="Rusch D."/>
            <person name="Podicherti R."/>
            <person name="Tsui H.-C.T."/>
            <person name="Winkler M.E."/>
        </authorList>
    </citation>
    <scope>NUCLEOTIDE SEQUENCE</scope>
</reference>
<dbReference type="AlphaFoldDB" id="A0A381RR85"/>
<dbReference type="PANTHER" id="PTHR34351">
    <property type="entry name" value="SLR1927 PROTEIN-RELATED"/>
    <property type="match status" value="1"/>
</dbReference>
<evidence type="ECO:0000256" key="1">
    <source>
        <dbReference type="SAM" id="Phobius"/>
    </source>
</evidence>
<protein>
    <recommendedName>
        <fullName evidence="2">DUF58 domain-containing protein</fullName>
    </recommendedName>
</protein>
<evidence type="ECO:0000259" key="2">
    <source>
        <dbReference type="Pfam" id="PF01882"/>
    </source>
</evidence>
<keyword evidence="1" id="KW-1133">Transmembrane helix</keyword>
<proteinExistence type="predicted"/>
<sequence length="403" mass="44855">MVLLVITMITALATGFGLFFRLAYIITVVSIVSLITVYLNIRKIEVSIDRRNHLLSVGEQIDKRVSIRNLSVIPKTLIVATDITTIPGYTSSSALGLTAKGYRSWRSTDHARQRGLFEMGPIEISTTDLLGIYKASTRHGESDKIMVYPKIYDLRNFQIGNSQITNEGTSRKKSNTLSPHASSVREYAYGDSLSRVHWKTTARSNRLMSKEFDVGSSNEVIILNDLDESVQWGRLDDSTDELSISVTASLTKRYTDSHTPVGFLGHGDDRYYITPGIGSSHFDRTMRTLAIAKPGKSKKLHQVITEERNIWVNHSSIIIITPSSEPNWVTALSELSQFNTSITVIMINANSFGGKNELGPTLSALDNIGISPYLINRNDEINESLSRSFFRRSVQNLAVTESS</sequence>
<dbReference type="Pfam" id="PF01882">
    <property type="entry name" value="DUF58"/>
    <property type="match status" value="1"/>
</dbReference>
<name>A0A381RR85_9ZZZZ</name>
<accession>A0A381RR85</accession>
<feature type="transmembrane region" description="Helical" evidence="1">
    <location>
        <begin position="23"/>
        <end position="41"/>
    </location>
</feature>
<keyword evidence="1" id="KW-0812">Transmembrane</keyword>
<dbReference type="EMBL" id="UINC01002232">
    <property type="protein sequence ID" value="SUZ94412.1"/>
    <property type="molecule type" value="Genomic_DNA"/>
</dbReference>
<dbReference type="PANTHER" id="PTHR34351:SF2">
    <property type="entry name" value="DUF58 DOMAIN-CONTAINING PROTEIN"/>
    <property type="match status" value="1"/>
</dbReference>
<gene>
    <name evidence="3" type="ORF">METZ01_LOCUS47266</name>
</gene>
<organism evidence="3">
    <name type="scientific">marine metagenome</name>
    <dbReference type="NCBI Taxonomy" id="408172"/>
    <lineage>
        <taxon>unclassified sequences</taxon>
        <taxon>metagenomes</taxon>
        <taxon>ecological metagenomes</taxon>
    </lineage>
</organism>
<dbReference type="InterPro" id="IPR002881">
    <property type="entry name" value="DUF58"/>
</dbReference>